<gene>
    <name evidence="1" type="ORF">ACFOD4_04560</name>
</gene>
<evidence type="ECO:0000313" key="1">
    <source>
        <dbReference type="EMBL" id="MFC3124324.1"/>
    </source>
</evidence>
<proteinExistence type="predicted"/>
<name>A0ABV7FVC3_9PROT</name>
<organism evidence="1 2">
    <name type="scientific">Teichococcus globiformis</name>
    <dbReference type="NCBI Taxonomy" id="2307229"/>
    <lineage>
        <taxon>Bacteria</taxon>
        <taxon>Pseudomonadati</taxon>
        <taxon>Pseudomonadota</taxon>
        <taxon>Alphaproteobacteria</taxon>
        <taxon>Acetobacterales</taxon>
        <taxon>Roseomonadaceae</taxon>
        <taxon>Roseomonas</taxon>
    </lineage>
</organism>
<keyword evidence="2" id="KW-1185">Reference proteome</keyword>
<dbReference type="RefSeq" id="WP_379594750.1">
    <property type="nucleotide sequence ID" value="NZ_JBHRTN010000005.1"/>
</dbReference>
<reference evidence="2" key="1">
    <citation type="journal article" date="2019" name="Int. J. Syst. Evol. Microbiol.">
        <title>The Global Catalogue of Microorganisms (GCM) 10K type strain sequencing project: providing services to taxonomists for standard genome sequencing and annotation.</title>
        <authorList>
            <consortium name="The Broad Institute Genomics Platform"/>
            <consortium name="The Broad Institute Genome Sequencing Center for Infectious Disease"/>
            <person name="Wu L."/>
            <person name="Ma J."/>
        </authorList>
    </citation>
    <scope>NUCLEOTIDE SEQUENCE [LARGE SCALE GENOMIC DNA]</scope>
    <source>
        <strain evidence="2">KCTC 52094</strain>
    </source>
</reference>
<evidence type="ECO:0000313" key="2">
    <source>
        <dbReference type="Proteomes" id="UP001595593"/>
    </source>
</evidence>
<comment type="caution">
    <text evidence="1">The sequence shown here is derived from an EMBL/GenBank/DDBJ whole genome shotgun (WGS) entry which is preliminary data.</text>
</comment>
<protein>
    <submittedName>
        <fullName evidence="1">Uncharacterized protein</fullName>
    </submittedName>
</protein>
<accession>A0ABV7FVC3</accession>
<dbReference type="EMBL" id="JBHRTN010000005">
    <property type="protein sequence ID" value="MFC3124324.1"/>
    <property type="molecule type" value="Genomic_DNA"/>
</dbReference>
<sequence length="42" mass="4622">MSETIPFEGAVWIIQDKAAVASIQCATLSGLSADKAMRRLWR</sequence>
<dbReference type="Proteomes" id="UP001595593">
    <property type="component" value="Unassembled WGS sequence"/>
</dbReference>